<comment type="caution">
    <text evidence="2">The sequence shown here is derived from an EMBL/GenBank/DDBJ whole genome shotgun (WGS) entry which is preliminary data.</text>
</comment>
<evidence type="ECO:0000313" key="2">
    <source>
        <dbReference type="EMBL" id="PWQ92792.1"/>
    </source>
</evidence>
<feature type="transmembrane region" description="Helical" evidence="1">
    <location>
        <begin position="51"/>
        <end position="70"/>
    </location>
</feature>
<evidence type="ECO:0000256" key="1">
    <source>
        <dbReference type="SAM" id="Phobius"/>
    </source>
</evidence>
<organism evidence="2 3">
    <name type="scientific">Leucothrix pacifica</name>
    <dbReference type="NCBI Taxonomy" id="1247513"/>
    <lineage>
        <taxon>Bacteria</taxon>
        <taxon>Pseudomonadati</taxon>
        <taxon>Pseudomonadota</taxon>
        <taxon>Gammaproteobacteria</taxon>
        <taxon>Thiotrichales</taxon>
        <taxon>Thiotrichaceae</taxon>
        <taxon>Leucothrix</taxon>
    </lineage>
</organism>
<dbReference type="Proteomes" id="UP000245539">
    <property type="component" value="Unassembled WGS sequence"/>
</dbReference>
<gene>
    <name evidence="2" type="ORF">DKW60_19480</name>
</gene>
<protein>
    <submittedName>
        <fullName evidence="2">Uncharacterized protein</fullName>
    </submittedName>
</protein>
<proteinExistence type="predicted"/>
<dbReference type="OrthoDB" id="5619309at2"/>
<keyword evidence="1" id="KW-1133">Transmembrane helix</keyword>
<reference evidence="2 3" key="1">
    <citation type="submission" date="2018-05" db="EMBL/GenBank/DDBJ databases">
        <title>Leucothrix arctica sp. nov., isolated from Arctic seawater.</title>
        <authorList>
            <person name="Choi A."/>
            <person name="Baek K."/>
        </authorList>
    </citation>
    <scope>NUCLEOTIDE SEQUENCE [LARGE SCALE GENOMIC DNA]</scope>
    <source>
        <strain evidence="2 3">JCM 18388</strain>
    </source>
</reference>
<dbReference type="EMBL" id="QGKM01000076">
    <property type="protein sequence ID" value="PWQ92792.1"/>
    <property type="molecule type" value="Genomic_DNA"/>
</dbReference>
<dbReference type="RefSeq" id="WP_109839342.1">
    <property type="nucleotide sequence ID" value="NZ_QGKM01000076.1"/>
</dbReference>
<sequence length="776" mass="87777">MYLALLKLFWLVRESVDWVRIHALRYFGHDIVQSGYGNKGERAGKLPLSDWRYAVSVVFALIEAVVRMFWQVFRWLFFFNTRSIAEFFLSGVKFVLVLAVLSVAGLYGYLSGDPDPQMLARYQQLHQQHTATALLDSQGRLVGAMPNPQRQDSSVGSLSIELVPPVYWDVLDHQTGRQLRWDYQNTGISDLLFWRQRHYKGIATTDVVASLNPFSQPNNSLIKQLSNALQVQGNADERCFGWFSDFCNTLSAVRLAKHAFPYLARNNGSEFKRWTAMHNALRGEADDVYGLRAVAETVFNKRPEQLSNAEQALLAMAQLERHAVLDLENWDDLKANADEVSLTLYARDQNNLAIEISKDLQRIREPQSARLESNSPQSPTEILKRRNLRKRSELALGDFESLIYSRLSDEYAESNGTKLISDAQISLPVADNLQFQARLLSRLKEFQRRCTSCGIRKTLGEQPENSGAHIQVIVADQAGQLVRYFKRGDVQDRAIGVLSTIPASVLLASKGNKPESLFCNQTYRNLPSSVEGFPRGLINCDTPNESGHTASFLDSTELRASLPLFNAVRKQASPEELQSLYRNFSLKDLRSREGKASHAEQLAYEMSYGVVQSNPMQMLELIHQLSEVLHGVGDPKALQSISQFLVTDMEQSRRYLEFSETPSTIRLNGNYLRTQAAKETMKQLLTHELNNRDGSLKELLRLRNIRFLSTKSGQSYTKQQALRDQWLIASVVIRGKRYSISAFVGSAVDDQAGLADRLKAAEMFFPIMAEIIDSLD</sequence>
<dbReference type="AlphaFoldDB" id="A0A317C9Q8"/>
<feature type="transmembrane region" description="Helical" evidence="1">
    <location>
        <begin position="91"/>
        <end position="110"/>
    </location>
</feature>
<name>A0A317C9Q8_9GAMM</name>
<keyword evidence="3" id="KW-1185">Reference proteome</keyword>
<keyword evidence="1" id="KW-0812">Transmembrane</keyword>
<accession>A0A317C9Q8</accession>
<keyword evidence="1" id="KW-0472">Membrane</keyword>
<evidence type="ECO:0000313" key="3">
    <source>
        <dbReference type="Proteomes" id="UP000245539"/>
    </source>
</evidence>